<feature type="transmembrane region" description="Helical" evidence="1">
    <location>
        <begin position="136"/>
        <end position="155"/>
    </location>
</feature>
<proteinExistence type="predicted"/>
<feature type="transmembrane region" description="Helical" evidence="1">
    <location>
        <begin position="44"/>
        <end position="66"/>
    </location>
</feature>
<evidence type="ECO:0000313" key="3">
    <source>
        <dbReference type="Proteomes" id="UP000230233"/>
    </source>
</evidence>
<name>A0A2G5SVD5_9PELO</name>
<keyword evidence="1" id="KW-0812">Transmembrane</keyword>
<feature type="transmembrane region" description="Helical" evidence="1">
    <location>
        <begin position="107"/>
        <end position="124"/>
    </location>
</feature>
<evidence type="ECO:0000313" key="2">
    <source>
        <dbReference type="EMBL" id="PIC19085.1"/>
    </source>
</evidence>
<keyword evidence="1" id="KW-1133">Transmembrane helix</keyword>
<sequence>MLVILWLAIYQMTNFPCLSRTIVMDLLLVTMQYIKVGRAITVRLIWWAMVLAAILSLITVGSFPFVKAMMYNYPEPDVGCLGDGCSGYPTCIINGTALGSDFGNVDAYYTFPISTCALLINFLLATRIVGCRYVNLFFSTFAFFCGFVFPIRFIFLAMQTLEFTKIGGDYYTLLLVNPDHYDCPLFSGSLDSVFLMHLRFILLVVDFVTFHFMIVTVPLYYNDDKFKLTKYSAVNDEQADDLSILVVKH</sequence>
<reference evidence="3" key="1">
    <citation type="submission" date="2017-10" db="EMBL/GenBank/DDBJ databases">
        <title>Rapid genome shrinkage in a self-fertile nematode reveals novel sperm competition proteins.</title>
        <authorList>
            <person name="Yin D."/>
            <person name="Schwarz E.M."/>
            <person name="Thomas C.G."/>
            <person name="Felde R.L."/>
            <person name="Korf I.F."/>
            <person name="Cutter A.D."/>
            <person name="Schartner C.M."/>
            <person name="Ralston E.J."/>
            <person name="Meyer B.J."/>
            <person name="Haag E.S."/>
        </authorList>
    </citation>
    <scope>NUCLEOTIDE SEQUENCE [LARGE SCALE GENOMIC DNA]</scope>
    <source>
        <strain evidence="3">JU1422</strain>
    </source>
</reference>
<organism evidence="2 3">
    <name type="scientific">Caenorhabditis nigoni</name>
    <dbReference type="NCBI Taxonomy" id="1611254"/>
    <lineage>
        <taxon>Eukaryota</taxon>
        <taxon>Metazoa</taxon>
        <taxon>Ecdysozoa</taxon>
        <taxon>Nematoda</taxon>
        <taxon>Chromadorea</taxon>
        <taxon>Rhabditida</taxon>
        <taxon>Rhabditina</taxon>
        <taxon>Rhabditomorpha</taxon>
        <taxon>Rhabditoidea</taxon>
        <taxon>Rhabditidae</taxon>
        <taxon>Peloderinae</taxon>
        <taxon>Caenorhabditis</taxon>
    </lineage>
</organism>
<evidence type="ECO:0000256" key="1">
    <source>
        <dbReference type="SAM" id="Phobius"/>
    </source>
</evidence>
<dbReference type="OrthoDB" id="5803828at2759"/>
<keyword evidence="1" id="KW-0472">Membrane</keyword>
<gene>
    <name evidence="2" type="primary">Cni-C10A4.13</name>
    <name evidence="2" type="synonym">Cnig_chr_X.g24754</name>
    <name evidence="2" type="ORF">B9Z55_024754</name>
</gene>
<accession>A0A2G5SVD5</accession>
<comment type="caution">
    <text evidence="2">The sequence shown here is derived from an EMBL/GenBank/DDBJ whole genome shotgun (WGS) entry which is preliminary data.</text>
</comment>
<protein>
    <submittedName>
        <fullName evidence="2">Uncharacterized protein</fullName>
    </submittedName>
</protein>
<keyword evidence="3" id="KW-1185">Reference proteome</keyword>
<dbReference type="Proteomes" id="UP000230233">
    <property type="component" value="Chromosome X"/>
</dbReference>
<feature type="transmembrane region" description="Helical" evidence="1">
    <location>
        <begin position="200"/>
        <end position="221"/>
    </location>
</feature>
<dbReference type="AlphaFoldDB" id="A0A2G5SVD5"/>
<dbReference type="EMBL" id="PDUG01000006">
    <property type="protein sequence ID" value="PIC19085.1"/>
    <property type="molecule type" value="Genomic_DNA"/>
</dbReference>